<dbReference type="EC" id="1.14.12.10" evidence="3"/>
<dbReference type="SUPFAM" id="SSF55961">
    <property type="entry name" value="Bet v1-like"/>
    <property type="match status" value="1"/>
</dbReference>
<dbReference type="GO" id="GO:0018623">
    <property type="term" value="F:benzoate 1,2-dioxygenase activity"/>
    <property type="evidence" value="ECO:0007669"/>
    <property type="project" value="UniProtKB-EC"/>
</dbReference>
<evidence type="ECO:0000256" key="1">
    <source>
        <dbReference type="ARBA" id="ARBA00001962"/>
    </source>
</evidence>
<feature type="domain" description="Aromatic-ring-hydroxylating dioxygenase alpha subunit C-terminal" evidence="2">
    <location>
        <begin position="32"/>
        <end position="222"/>
    </location>
</feature>
<name>A0A160TW02_9ZZZZ</name>
<dbReference type="EMBL" id="CZRL01000113">
    <property type="protein sequence ID" value="CUS54981.1"/>
    <property type="molecule type" value="Genomic_DNA"/>
</dbReference>
<dbReference type="PANTHER" id="PTHR43756:SF5">
    <property type="entry name" value="CHOLINE MONOOXYGENASE, CHLOROPLASTIC"/>
    <property type="match status" value="1"/>
</dbReference>
<dbReference type="GO" id="GO:0005506">
    <property type="term" value="F:iron ion binding"/>
    <property type="evidence" value="ECO:0007669"/>
    <property type="project" value="InterPro"/>
</dbReference>
<keyword evidence="3" id="KW-0223">Dioxygenase</keyword>
<keyword evidence="3" id="KW-0560">Oxidoreductase</keyword>
<proteinExistence type="predicted"/>
<accession>A0A160TW02</accession>
<dbReference type="InterPro" id="IPR015879">
    <property type="entry name" value="Ring_hydroxy_dOase_asu_C_dom"/>
</dbReference>
<evidence type="ECO:0000259" key="2">
    <source>
        <dbReference type="Pfam" id="PF00848"/>
    </source>
</evidence>
<organism evidence="3">
    <name type="scientific">hydrothermal vent metagenome</name>
    <dbReference type="NCBI Taxonomy" id="652676"/>
    <lineage>
        <taxon>unclassified sequences</taxon>
        <taxon>metagenomes</taxon>
        <taxon>ecological metagenomes</taxon>
    </lineage>
</organism>
<dbReference type="PANTHER" id="PTHR43756">
    <property type="entry name" value="CHOLINE MONOOXYGENASE, CHLOROPLASTIC"/>
    <property type="match status" value="1"/>
</dbReference>
<reference evidence="3" key="1">
    <citation type="submission" date="2015-10" db="EMBL/GenBank/DDBJ databases">
        <authorList>
            <person name="Gilbert D.G."/>
        </authorList>
    </citation>
    <scope>NUCLEOTIDE SEQUENCE</scope>
</reference>
<dbReference type="InterPro" id="IPR001663">
    <property type="entry name" value="Rng_hydr_dOase-A"/>
</dbReference>
<dbReference type="AlphaFoldDB" id="A0A160TW02"/>
<protein>
    <submittedName>
        <fullName evidence="3">Benzoate 1,2-dioxygenase</fullName>
        <ecNumber evidence="3">1.14.12.10</ecNumber>
    </submittedName>
</protein>
<dbReference type="Pfam" id="PF00848">
    <property type="entry name" value="Ring_hydroxyl_A"/>
    <property type="match status" value="1"/>
</dbReference>
<dbReference type="GO" id="GO:0051537">
    <property type="term" value="F:2 iron, 2 sulfur cluster binding"/>
    <property type="evidence" value="ECO:0007669"/>
    <property type="project" value="InterPro"/>
</dbReference>
<dbReference type="Gene3D" id="3.90.380.10">
    <property type="entry name" value="Naphthalene 1,2-dioxygenase Alpha Subunit, Chain A, domain 1"/>
    <property type="match status" value="2"/>
</dbReference>
<comment type="cofactor">
    <cofactor evidence="1">
        <name>Fe cation</name>
        <dbReference type="ChEBI" id="CHEBI:24875"/>
    </cofactor>
</comment>
<evidence type="ECO:0000313" key="3">
    <source>
        <dbReference type="EMBL" id="CUS54981.1"/>
    </source>
</evidence>
<sequence length="226" mass="25983">MVFVNLDDAAAPMEAWYPAAEHELHAYVPDIDSLEPLEWTQVLEKCNWKVSVENYSECYHCRINHKTFATGVIKPETYDIQPQGYCLRHTTECQNLDQMSYSIDLDSNAHAGDYSSWFLWPTFSFQVYPGNVLNTYHWQPTDVEAVQVTRGWYTVDGKPSDLIHELVVQDRETTVEEDIHLVESQQRGFKNRGYRPGPLVIDPAGGVNSEHSIQVLQQWMRDGCAL</sequence>
<gene>
    <name evidence="3" type="ORF">MGWOODY_XGa2812</name>
</gene>